<evidence type="ECO:0000256" key="4">
    <source>
        <dbReference type="ARBA" id="ARBA00015294"/>
    </source>
</evidence>
<sequence>MESTMRGIILICLVGQASMVFDSIMDAAKRLIYTNSTVWLMDQPESHQLTKGIPGTFNLLDIRHPSIVFLHNNNMSHLGPFRDYDCGHDRTSLTVLNPETAKIVKYSCNSSQYLSRDCQRCEAGGRNHLIHADLVYDDAICQADYTKDWINIPHDTRICQINKLKIRDCKIKKTRMETVSWIRKDGEIRIIEDYQVVWREGEFLTLFDCRNLTGTFCSKDVCTLGKCSGDASFCSNFNCEKNSPECICKRNEVPGVAVFKFRNVEVIPLCFGRSRWLVQREEVKRDVVSEHDCVDCSMDCKKDRIEITVRHFQPDFYRACLGSTCLTGKASDSDFTVPFKMADRMTNREFHVRIWDKLRDHVYKLEGSCEAIGACEVIHCFFCWANWANVHCFSKEQSLIIILAGSVCVILLASVLRAIKTVATMTWKLLLPFISCIRLLWRFTRFIIKRKKKIVQEKMRDIEQGIETEDQSTMPLISNSRNQSRSAAYQKQKKIMTLLGLSIIMSFGNISECCTDLVTVTAESRTCINPGNGKGTCYFSTNSLLEISPRGQESCMILKNSGGEVVDVLKIKTEEIKLECEKSDLYWTPRVTHKCLGTRRCHLMGECKGDYCANFKLDDYSPEWGDKQELMNTLGWSFCAEQCGGALCQCFNLNPSCYFYRKTFQPLGPEVFNMFECSEWSYRLHLTVANNVSAEKVVLKLGVPYQIKDGLISLHSISQPPSVGFDRCFGESETGVKFHAICNKRQEYTLGKLGEIQCPTKIDAQRISSHCLSSESLVNAKVHIDDLNCFSSIIDPGDIQKRNKLPANVGGVTFYPTQSSVEAAISDLASASLMIKLVNFRVDFTVDLAKCSTRFVSLKGCYNCEQGAVLTVNTVSNFGTALALLDCPSLDYTTYLEVNSHLTEVDRIIHLNKSHIYDKCTVICPNSKDSIIISGELVYLFNEDLRHSNQTVMPGMKPKMSSGWDPFGWMKASWMRIVWALIGSSLSVIIAIVVIYIILNMACKVKRH</sequence>
<evidence type="ECO:0000256" key="2">
    <source>
        <dbReference type="ARBA" id="ARBA00004482"/>
    </source>
</evidence>
<evidence type="ECO:0000256" key="1">
    <source>
        <dbReference type="ARBA" id="ARBA00004244"/>
    </source>
</evidence>
<feature type="domain" description="Phlebovirus glycoprotein G2 C-terminal" evidence="26">
    <location>
        <begin position="850"/>
        <end position="1002"/>
    </location>
</feature>
<evidence type="ECO:0000256" key="11">
    <source>
        <dbReference type="ARBA" id="ARBA00022804"/>
    </source>
</evidence>
<keyword evidence="12" id="KW-1040">Host Golgi apparatus</keyword>
<evidence type="ECO:0000256" key="19">
    <source>
        <dbReference type="ARBA" id="ARBA00023184"/>
    </source>
</evidence>
<comment type="subcellular location">
    <subcellularLocation>
        <location evidence="1">Host Golgi apparatus membrane</location>
        <topology evidence="1">Single-pass type I membrane protein</topology>
    </subcellularLocation>
    <subcellularLocation>
        <location evidence="2">Host endoplasmic reticulum membrane</location>
        <topology evidence="2">Single-pass type I membrane protein</topology>
    </subcellularLocation>
    <subcellularLocation>
        <location evidence="3">Virion membrane</location>
        <topology evidence="3">Single-pass type I membrane protein</topology>
    </subcellularLocation>
</comment>
<evidence type="ECO:0000259" key="24">
    <source>
        <dbReference type="Pfam" id="PF07243"/>
    </source>
</evidence>
<feature type="domain" description="Phlebovirus glycoprotein G2 fusion" evidence="25">
    <location>
        <begin position="514"/>
        <end position="835"/>
    </location>
</feature>
<name>A0A076JU25_9VIRU</name>
<evidence type="ECO:0000259" key="26">
    <source>
        <dbReference type="Pfam" id="PF19019"/>
    </source>
</evidence>
<evidence type="ECO:0000256" key="9">
    <source>
        <dbReference type="ARBA" id="ARBA00022692"/>
    </source>
</evidence>
<dbReference type="InterPro" id="IPR010826">
    <property type="entry name" value="Phlebovirus_G1"/>
</dbReference>
<proteinExistence type="inferred from homology"/>
<evidence type="ECO:0000256" key="7">
    <source>
        <dbReference type="ARBA" id="ARBA00022581"/>
    </source>
</evidence>
<keyword evidence="14" id="KW-1043">Host membrane</keyword>
<evidence type="ECO:0000256" key="14">
    <source>
        <dbReference type="ARBA" id="ARBA00022870"/>
    </source>
</evidence>
<dbReference type="EMBL" id="KF892053">
    <property type="protein sequence ID" value="AII79366.1"/>
    <property type="molecule type" value="Viral_cRNA"/>
</dbReference>
<keyword evidence="19" id="KW-1038">Host endoplasmic reticulum</keyword>
<evidence type="ECO:0000256" key="23">
    <source>
        <dbReference type="SAM" id="Phobius"/>
    </source>
</evidence>
<dbReference type="RefSeq" id="YP_010086154.1">
    <property type="nucleotide sequence ID" value="NC_055367.1"/>
</dbReference>
<evidence type="ECO:0000256" key="16">
    <source>
        <dbReference type="ARBA" id="ARBA00023136"/>
    </source>
</evidence>
<evidence type="ECO:0000256" key="3">
    <source>
        <dbReference type="ARBA" id="ARBA00004563"/>
    </source>
</evidence>
<evidence type="ECO:0000256" key="6">
    <source>
        <dbReference type="ARBA" id="ARBA00022510"/>
    </source>
</evidence>
<keyword evidence="20" id="KW-1160">Virus entry into host cell</keyword>
<evidence type="ECO:0000256" key="13">
    <source>
        <dbReference type="ARBA" id="ARBA00022844"/>
    </source>
</evidence>
<comment type="similarity">
    <text evidence="22">Belongs to the phlebovirus envelope glycoprotein family.</text>
</comment>
<dbReference type="Pfam" id="PF07245">
    <property type="entry name" value="Phlebovirus_G2"/>
    <property type="match status" value="1"/>
</dbReference>
<evidence type="ECO:0000256" key="15">
    <source>
        <dbReference type="ARBA" id="ARBA00022989"/>
    </source>
</evidence>
<keyword evidence="13" id="KW-0946">Virion</keyword>
<dbReference type="GO" id="GO:0044167">
    <property type="term" value="C:host cell endoplasmic reticulum membrane"/>
    <property type="evidence" value="ECO:0007669"/>
    <property type="project" value="UniProtKB-SubCell"/>
</dbReference>
<evidence type="ECO:0000256" key="12">
    <source>
        <dbReference type="ARBA" id="ARBA00022812"/>
    </source>
</evidence>
<keyword evidence="17" id="KW-1015">Disulfide bond</keyword>
<evidence type="ECO:0000313" key="27">
    <source>
        <dbReference type="EMBL" id="AII79366.1"/>
    </source>
</evidence>
<evidence type="ECO:0000259" key="25">
    <source>
        <dbReference type="Pfam" id="PF07245"/>
    </source>
</evidence>
<dbReference type="InterPro" id="IPR009878">
    <property type="entry name" value="Phlebovirus_G2_fusion"/>
</dbReference>
<keyword evidence="7" id="KW-0945">Host-virus interaction</keyword>
<organism evidence="27 28">
    <name type="scientific">Rukutama virus</name>
    <dbReference type="NCBI Taxonomy" id="1531287"/>
    <lineage>
        <taxon>Viruses</taxon>
        <taxon>Riboviria</taxon>
        <taxon>Orthornavirae</taxon>
        <taxon>Negarnaviricota</taxon>
        <taxon>Polyploviricotina</taxon>
        <taxon>Bunyaviricetes</taxon>
        <taxon>Hareavirales</taxon>
        <taxon>Phenuiviridae</taxon>
        <taxon>Uukuvirus</taxon>
        <taxon>Uukuvirus rukutamaense</taxon>
    </lineage>
</organism>
<feature type="transmembrane region" description="Helical" evidence="23">
    <location>
        <begin position="977"/>
        <end position="999"/>
    </location>
</feature>
<dbReference type="GeneID" id="65101312"/>
<dbReference type="GO" id="GO:0039654">
    <property type="term" value="P:fusion of virus membrane with host endosome membrane"/>
    <property type="evidence" value="ECO:0007669"/>
    <property type="project" value="UniProtKB-KW"/>
</dbReference>
<evidence type="ECO:0000256" key="17">
    <source>
        <dbReference type="ARBA" id="ARBA00023157"/>
    </source>
</evidence>
<protein>
    <recommendedName>
        <fullName evidence="4">Envelopment polyprotein</fullName>
    </recommendedName>
    <alternativeName>
        <fullName evidence="21">M polyprotein</fullName>
    </alternativeName>
</protein>
<evidence type="ECO:0000256" key="18">
    <source>
        <dbReference type="ARBA" id="ARBA00023180"/>
    </source>
</evidence>
<dbReference type="GO" id="GO:0055036">
    <property type="term" value="C:virion membrane"/>
    <property type="evidence" value="ECO:0007669"/>
    <property type="project" value="UniProtKB-SubCell"/>
</dbReference>
<keyword evidence="15 23" id="KW-1133">Transmembrane helix</keyword>
<keyword evidence="9 23" id="KW-0812">Transmembrane</keyword>
<evidence type="ECO:0000256" key="10">
    <source>
        <dbReference type="ARBA" id="ARBA00022729"/>
    </source>
</evidence>
<keyword evidence="6" id="KW-1170">Fusion of virus membrane with host endosomal membrane</keyword>
<dbReference type="GO" id="GO:0019062">
    <property type="term" value="P:virion attachment to host cell"/>
    <property type="evidence" value="ECO:0007669"/>
    <property type="project" value="UniProtKB-KW"/>
</dbReference>
<dbReference type="Pfam" id="PF19019">
    <property type="entry name" value="Phlebo_G2_C"/>
    <property type="match status" value="1"/>
</dbReference>
<evidence type="ECO:0000256" key="20">
    <source>
        <dbReference type="ARBA" id="ARBA00023296"/>
    </source>
</evidence>
<dbReference type="KEGG" id="vg:65101312"/>
<dbReference type="GO" id="GO:0016020">
    <property type="term" value="C:membrane"/>
    <property type="evidence" value="ECO:0007669"/>
    <property type="project" value="InterPro"/>
</dbReference>
<dbReference type="GO" id="GO:0044178">
    <property type="term" value="C:host cell Golgi membrane"/>
    <property type="evidence" value="ECO:0007669"/>
    <property type="project" value="UniProtKB-SubCell"/>
</dbReference>
<keyword evidence="18" id="KW-0325">Glycoprotein</keyword>
<keyword evidence="5" id="KW-1168">Fusion of virus membrane with host membrane</keyword>
<keyword evidence="8" id="KW-1162">Viral penetration into host cytoplasm</keyword>
<evidence type="ECO:0000256" key="8">
    <source>
        <dbReference type="ARBA" id="ARBA00022595"/>
    </source>
</evidence>
<dbReference type="Gene3D" id="2.60.98.50">
    <property type="match status" value="1"/>
</dbReference>
<accession>A0A076JU25</accession>
<feature type="domain" description="Phlebovirus glycoprotein G1" evidence="24">
    <location>
        <begin position="84"/>
        <end position="499"/>
    </location>
</feature>
<dbReference type="Pfam" id="PF07243">
    <property type="entry name" value="Phlebovirus_G1"/>
    <property type="match status" value="1"/>
</dbReference>
<dbReference type="GO" id="GO:0046718">
    <property type="term" value="P:symbiont entry into host cell"/>
    <property type="evidence" value="ECO:0007669"/>
    <property type="project" value="UniProtKB-KW"/>
</dbReference>
<evidence type="ECO:0000256" key="5">
    <source>
        <dbReference type="ARBA" id="ARBA00022506"/>
    </source>
</evidence>
<dbReference type="InterPro" id="IPR043603">
    <property type="entry name" value="Phlebo_G2_C"/>
</dbReference>
<evidence type="ECO:0000313" key="28">
    <source>
        <dbReference type="Proteomes" id="UP000099228"/>
    </source>
</evidence>
<evidence type="ECO:0000256" key="22">
    <source>
        <dbReference type="ARBA" id="ARBA00033745"/>
    </source>
</evidence>
<keyword evidence="11" id="KW-1161">Viral attachment to host cell</keyword>
<keyword evidence="16 23" id="KW-0472">Membrane</keyword>
<dbReference type="Proteomes" id="UP000099228">
    <property type="component" value="Genome"/>
</dbReference>
<keyword evidence="10" id="KW-0732">Signal</keyword>
<reference evidence="27 28" key="1">
    <citation type="submission" date="2013-11" db="EMBL/GenBank/DDBJ databases">
        <title>Complete genome sequences of the new Phleboviruses, isolated in Eurasia.</title>
        <authorList>
            <person name="Alkhovsky S.V."/>
            <person name="Shchetinin A.M."/>
            <person name="Shchelkanov M.Y."/>
            <person name="Lvov D.K."/>
        </authorList>
    </citation>
    <scope>NUCLEOTIDE SEQUENCE [LARGE SCALE GENOMIC DNA]</scope>
    <source>
        <strain evidence="27">LEIV-6269C</strain>
    </source>
</reference>
<evidence type="ECO:0000256" key="21">
    <source>
        <dbReference type="ARBA" id="ARBA00031199"/>
    </source>
</evidence>
<keyword evidence="28" id="KW-1185">Reference proteome</keyword>
<dbReference type="Gene3D" id="2.60.40.3770">
    <property type="match status" value="1"/>
</dbReference>